<dbReference type="InterPro" id="IPR045175">
    <property type="entry name" value="M28_fam"/>
</dbReference>
<proteinExistence type="predicted"/>
<dbReference type="GO" id="GO:0008235">
    <property type="term" value="F:metalloexopeptidase activity"/>
    <property type="evidence" value="ECO:0007669"/>
    <property type="project" value="InterPro"/>
</dbReference>
<name>A0A562TDF3_CHIJA</name>
<gene>
    <name evidence="3" type="ORF">LX66_0961</name>
</gene>
<dbReference type="SUPFAM" id="SSF50156">
    <property type="entry name" value="PDZ domain-like"/>
    <property type="match status" value="1"/>
</dbReference>
<protein>
    <submittedName>
        <fullName evidence="3">PDZ domain-containing protein</fullName>
    </submittedName>
</protein>
<evidence type="ECO:0000313" key="3">
    <source>
        <dbReference type="EMBL" id="TWI91587.1"/>
    </source>
</evidence>
<dbReference type="InterPro" id="IPR007484">
    <property type="entry name" value="Peptidase_M28"/>
</dbReference>
<dbReference type="Pfam" id="PF13180">
    <property type="entry name" value="PDZ_2"/>
    <property type="match status" value="1"/>
</dbReference>
<dbReference type="InterPro" id="IPR001478">
    <property type="entry name" value="PDZ"/>
</dbReference>
<dbReference type="InterPro" id="IPR036034">
    <property type="entry name" value="PDZ_sf"/>
</dbReference>
<dbReference type="OrthoDB" id="1521787at2"/>
<dbReference type="PANTHER" id="PTHR12147:SF26">
    <property type="entry name" value="PEPTIDASE M28 DOMAIN-CONTAINING PROTEIN"/>
    <property type="match status" value="1"/>
</dbReference>
<feature type="signal peptide" evidence="1">
    <location>
        <begin position="1"/>
        <end position="23"/>
    </location>
</feature>
<accession>A0A562TDF3</accession>
<evidence type="ECO:0000256" key="1">
    <source>
        <dbReference type="SAM" id="SignalP"/>
    </source>
</evidence>
<dbReference type="Gene3D" id="2.30.42.10">
    <property type="match status" value="1"/>
</dbReference>
<dbReference type="GO" id="GO:0006508">
    <property type="term" value="P:proteolysis"/>
    <property type="evidence" value="ECO:0007669"/>
    <property type="project" value="InterPro"/>
</dbReference>
<feature type="domain" description="PDZ" evidence="2">
    <location>
        <begin position="458"/>
        <end position="530"/>
    </location>
</feature>
<dbReference type="PANTHER" id="PTHR12147">
    <property type="entry name" value="METALLOPEPTIDASE M28 FAMILY MEMBER"/>
    <property type="match status" value="1"/>
</dbReference>
<keyword evidence="4" id="KW-1185">Reference proteome</keyword>
<keyword evidence="1" id="KW-0732">Signal</keyword>
<reference evidence="3 4" key="1">
    <citation type="journal article" date="2013" name="Stand. Genomic Sci.">
        <title>Genomic Encyclopedia of Type Strains, Phase I: The one thousand microbial genomes (KMG-I) project.</title>
        <authorList>
            <person name="Kyrpides N.C."/>
            <person name="Woyke T."/>
            <person name="Eisen J.A."/>
            <person name="Garrity G."/>
            <person name="Lilburn T.G."/>
            <person name="Beck B.J."/>
            <person name="Whitman W.B."/>
            <person name="Hugenholtz P."/>
            <person name="Klenk H.P."/>
        </authorList>
    </citation>
    <scope>NUCLEOTIDE SEQUENCE [LARGE SCALE GENOMIC DNA]</scope>
    <source>
        <strain evidence="3 4">DSM 13484</strain>
    </source>
</reference>
<dbReference type="SMART" id="SM00228">
    <property type="entry name" value="PDZ"/>
    <property type="match status" value="1"/>
</dbReference>
<evidence type="ECO:0000313" key="4">
    <source>
        <dbReference type="Proteomes" id="UP000316778"/>
    </source>
</evidence>
<organism evidence="3 4">
    <name type="scientific">Chitinophaga japonensis</name>
    <name type="common">Flexibacter japonensis</name>
    <dbReference type="NCBI Taxonomy" id="104662"/>
    <lineage>
        <taxon>Bacteria</taxon>
        <taxon>Pseudomonadati</taxon>
        <taxon>Bacteroidota</taxon>
        <taxon>Chitinophagia</taxon>
        <taxon>Chitinophagales</taxon>
        <taxon>Chitinophagaceae</taxon>
        <taxon>Chitinophaga</taxon>
    </lineage>
</organism>
<dbReference type="RefSeq" id="WP_145710731.1">
    <property type="nucleotide sequence ID" value="NZ_BAAAFY010000001.1"/>
</dbReference>
<comment type="caution">
    <text evidence="3">The sequence shown here is derived from an EMBL/GenBank/DDBJ whole genome shotgun (WGS) entry which is preliminary data.</text>
</comment>
<dbReference type="Proteomes" id="UP000316778">
    <property type="component" value="Unassembled WGS sequence"/>
</dbReference>
<feature type="chain" id="PRO_5022010958" evidence="1">
    <location>
        <begin position="24"/>
        <end position="539"/>
    </location>
</feature>
<evidence type="ECO:0000259" key="2">
    <source>
        <dbReference type="SMART" id="SM00228"/>
    </source>
</evidence>
<dbReference type="Pfam" id="PF04389">
    <property type="entry name" value="Peptidase_M28"/>
    <property type="match status" value="1"/>
</dbReference>
<dbReference type="SUPFAM" id="SSF53187">
    <property type="entry name" value="Zn-dependent exopeptidases"/>
    <property type="match status" value="1"/>
</dbReference>
<dbReference type="EMBL" id="VLLG01000002">
    <property type="protein sequence ID" value="TWI91587.1"/>
    <property type="molecule type" value="Genomic_DNA"/>
</dbReference>
<dbReference type="AlphaFoldDB" id="A0A562TDF3"/>
<dbReference type="Gene3D" id="3.40.630.10">
    <property type="entry name" value="Zn peptidases"/>
    <property type="match status" value="2"/>
</dbReference>
<sequence length="539" mass="58920">MKKITWLLLLVLLTATIHLPAQRKADRKTLENLQAHITYLASDKLEGRRTGSPGEELAAGYIAGQMKQAGLAPKGDNGYLQTFTVWEGRETGEASQLTINDASFAAGEQFVPLPFSAEKPAKGDVLPAVKEPDNIWLIDVQDMELNPHAPATDKYLEKAKEAAENHASGVIFFNGKEDIGAVRQWLREKPAPLSIPAVWVNRDVSRKLDGDNASGFRISMQVAFQQGKRTGTNVIGYIDNGAPNTIILGAHYDHLGYGEDHNSLAKGEKAIHNGADDNASGTAALLELGRMLKNGRFKNNNFILAAFSGEELGLFGSKYFTAHAPVDLERVNFMINMDMVGRLDAAKGLQVGGIGTSPSWTPLLRESAEDMQMHFDSSGVGPSDHTSFYRQQIPVLFLFTGTHADYHKPTDDADKINYDGELSVIKLVYRLIEKANKQDKLMFLPTKETQVSSARFTVTLGIMPDYTYSKGGVRVDGISDGKPAQKAGLAAGDVIMQLGKQPVSNLETYMQALAAFKKGDKTTVTVQRGTQQQTFNIQF</sequence>